<keyword evidence="1" id="KW-1133">Transmembrane helix</keyword>
<dbReference type="CDD" id="cd02511">
    <property type="entry name" value="Beta4Glucosyltransferase"/>
    <property type="match status" value="1"/>
</dbReference>
<evidence type="ECO:0000313" key="4">
    <source>
        <dbReference type="Proteomes" id="UP000034231"/>
    </source>
</evidence>
<dbReference type="AlphaFoldDB" id="A0A0G0L7C0"/>
<dbReference type="InterPro" id="IPR029044">
    <property type="entry name" value="Nucleotide-diphossugar_trans"/>
</dbReference>
<name>A0A0G0L7C0_9BACT</name>
<protein>
    <submittedName>
        <fullName evidence="3">Glycosyl transferase family 2</fullName>
    </submittedName>
</protein>
<dbReference type="InterPro" id="IPR001173">
    <property type="entry name" value="Glyco_trans_2-like"/>
</dbReference>
<reference evidence="3 4" key="1">
    <citation type="journal article" date="2015" name="Nature">
        <title>rRNA introns, odd ribosomes, and small enigmatic genomes across a large radiation of phyla.</title>
        <authorList>
            <person name="Brown C.T."/>
            <person name="Hug L.A."/>
            <person name="Thomas B.C."/>
            <person name="Sharon I."/>
            <person name="Castelle C.J."/>
            <person name="Singh A."/>
            <person name="Wilkins M.J."/>
            <person name="Williams K.H."/>
            <person name="Banfield J.F."/>
        </authorList>
    </citation>
    <scope>NUCLEOTIDE SEQUENCE [LARGE SCALE GENOMIC DNA]</scope>
</reference>
<dbReference type="Pfam" id="PF00535">
    <property type="entry name" value="Glycos_transf_2"/>
    <property type="match status" value="1"/>
</dbReference>
<keyword evidence="1" id="KW-0472">Membrane</keyword>
<dbReference type="PANTHER" id="PTHR43630:SF2">
    <property type="entry name" value="GLYCOSYLTRANSFERASE"/>
    <property type="match status" value="1"/>
</dbReference>
<dbReference type="SUPFAM" id="SSF53448">
    <property type="entry name" value="Nucleotide-diphospho-sugar transferases"/>
    <property type="match status" value="1"/>
</dbReference>
<evidence type="ECO:0000256" key="1">
    <source>
        <dbReference type="SAM" id="Phobius"/>
    </source>
</evidence>
<sequence length="261" mass="30182">MLNKMKTTLSVAIATYNDGQFINKCLDSVSGIADEIVVYNAKSSDDTVAKLKKYSKVKIITGPNHPIFHINKQIAIDACKSDWILQLDADEVASPELKNEILKTIVNTEFNGFWIKRKNYFLGKFLSKGGVYPDPTIRLYRRGFGKLPCKDVHEQAEVKGPVSTLTHDLLHFADKSFSRYLLRNDRYTTLLAQDFKAAGVKINFINFLNYFIIKPIHWFFLAYFRHRGYVDSFPGFVFAWYSSLRFPIAYIKLFELRHEKI</sequence>
<feature type="domain" description="Glycosyltransferase 2-like" evidence="2">
    <location>
        <begin position="10"/>
        <end position="146"/>
    </location>
</feature>
<comment type="caution">
    <text evidence="3">The sequence shown here is derived from an EMBL/GenBank/DDBJ whole genome shotgun (WGS) entry which is preliminary data.</text>
</comment>
<organism evidence="3 4">
    <name type="scientific">Candidatus Shapirobacteria bacterium GW2011_GWE1_38_10</name>
    <dbReference type="NCBI Taxonomy" id="1618488"/>
    <lineage>
        <taxon>Bacteria</taxon>
        <taxon>Candidatus Shapironibacteriota</taxon>
    </lineage>
</organism>
<accession>A0A0G0L7C0</accession>
<evidence type="ECO:0000313" key="3">
    <source>
        <dbReference type="EMBL" id="KKQ48551.1"/>
    </source>
</evidence>
<dbReference type="Gene3D" id="3.90.550.10">
    <property type="entry name" value="Spore Coat Polysaccharide Biosynthesis Protein SpsA, Chain A"/>
    <property type="match status" value="1"/>
</dbReference>
<dbReference type="PANTHER" id="PTHR43630">
    <property type="entry name" value="POLY-BETA-1,6-N-ACETYL-D-GLUCOSAMINE SYNTHASE"/>
    <property type="match status" value="1"/>
</dbReference>
<dbReference type="GO" id="GO:0016740">
    <property type="term" value="F:transferase activity"/>
    <property type="evidence" value="ECO:0007669"/>
    <property type="project" value="UniProtKB-KW"/>
</dbReference>
<feature type="transmembrane region" description="Helical" evidence="1">
    <location>
        <begin position="236"/>
        <end position="254"/>
    </location>
</feature>
<proteinExistence type="predicted"/>
<feature type="transmembrane region" description="Helical" evidence="1">
    <location>
        <begin position="204"/>
        <end position="224"/>
    </location>
</feature>
<gene>
    <name evidence="3" type="ORF">US68_C0029G0006</name>
</gene>
<keyword evidence="1" id="KW-0812">Transmembrane</keyword>
<keyword evidence="3" id="KW-0808">Transferase</keyword>
<dbReference type="EMBL" id="LBTX01000029">
    <property type="protein sequence ID" value="KKQ48551.1"/>
    <property type="molecule type" value="Genomic_DNA"/>
</dbReference>
<dbReference type="Proteomes" id="UP000034231">
    <property type="component" value="Unassembled WGS sequence"/>
</dbReference>
<evidence type="ECO:0000259" key="2">
    <source>
        <dbReference type="Pfam" id="PF00535"/>
    </source>
</evidence>